<dbReference type="OrthoDB" id="4259138at2759"/>
<dbReference type="AlphaFoldDB" id="A0A1Y2E2K9"/>
<protein>
    <submittedName>
        <fullName evidence="1">Uncharacterized protein</fullName>
    </submittedName>
</protein>
<keyword evidence="2" id="KW-1185">Reference proteome</keyword>
<dbReference type="GeneID" id="63781242"/>
<evidence type="ECO:0000313" key="1">
    <source>
        <dbReference type="EMBL" id="ORY65780.1"/>
    </source>
</evidence>
<organism evidence="1 2">
    <name type="scientific">Pseudomassariella vexata</name>
    <dbReference type="NCBI Taxonomy" id="1141098"/>
    <lineage>
        <taxon>Eukaryota</taxon>
        <taxon>Fungi</taxon>
        <taxon>Dikarya</taxon>
        <taxon>Ascomycota</taxon>
        <taxon>Pezizomycotina</taxon>
        <taxon>Sordariomycetes</taxon>
        <taxon>Xylariomycetidae</taxon>
        <taxon>Amphisphaeriales</taxon>
        <taxon>Pseudomassariaceae</taxon>
        <taxon>Pseudomassariella</taxon>
    </lineage>
</organism>
<feature type="non-terminal residue" evidence="1">
    <location>
        <position position="1"/>
    </location>
</feature>
<evidence type="ECO:0000313" key="2">
    <source>
        <dbReference type="Proteomes" id="UP000193689"/>
    </source>
</evidence>
<sequence>LTLLSRTVAIEITDIFTVQPGASDGGCGDRVAQLDQSLSEGIESLDVALNAIDNYNNDIRVRRSLATIFGITNSGRLRESRVTADAVRRVRMYINHTKDFYNLQLGAGNVPYYDKVEFWLFCDITFLSLHKPAFSVSDYQGDDILDQNGNPIRVMDIP</sequence>
<dbReference type="EMBL" id="MCFJ01000005">
    <property type="protein sequence ID" value="ORY65780.1"/>
    <property type="molecule type" value="Genomic_DNA"/>
</dbReference>
<proteinExistence type="predicted"/>
<name>A0A1Y2E2K9_9PEZI</name>
<comment type="caution">
    <text evidence="1">The sequence shown here is derived from an EMBL/GenBank/DDBJ whole genome shotgun (WGS) entry which is preliminary data.</text>
</comment>
<reference evidence="1 2" key="1">
    <citation type="submission" date="2016-07" db="EMBL/GenBank/DDBJ databases">
        <title>Pervasive Adenine N6-methylation of Active Genes in Fungi.</title>
        <authorList>
            <consortium name="DOE Joint Genome Institute"/>
            <person name="Mondo S.J."/>
            <person name="Dannebaum R.O."/>
            <person name="Kuo R.C."/>
            <person name="Labutti K."/>
            <person name="Haridas S."/>
            <person name="Kuo A."/>
            <person name="Salamov A."/>
            <person name="Ahrendt S.R."/>
            <person name="Lipzen A."/>
            <person name="Sullivan W."/>
            <person name="Andreopoulos W.B."/>
            <person name="Clum A."/>
            <person name="Lindquist E."/>
            <person name="Daum C."/>
            <person name="Ramamoorthy G.K."/>
            <person name="Gryganskyi A."/>
            <person name="Culley D."/>
            <person name="Magnuson J.K."/>
            <person name="James T.Y."/>
            <person name="O'Malley M.A."/>
            <person name="Stajich J.E."/>
            <person name="Spatafora J.W."/>
            <person name="Visel A."/>
            <person name="Grigoriev I.V."/>
        </authorList>
    </citation>
    <scope>NUCLEOTIDE SEQUENCE [LARGE SCALE GENOMIC DNA]</scope>
    <source>
        <strain evidence="1 2">CBS 129021</strain>
    </source>
</reference>
<dbReference type="Proteomes" id="UP000193689">
    <property type="component" value="Unassembled WGS sequence"/>
</dbReference>
<accession>A0A1Y2E2K9</accession>
<dbReference type="RefSeq" id="XP_040716744.1">
    <property type="nucleotide sequence ID" value="XM_040865030.1"/>
</dbReference>
<dbReference type="InParanoid" id="A0A1Y2E2K9"/>
<gene>
    <name evidence="1" type="ORF">BCR38DRAFT_511258</name>
</gene>